<dbReference type="OrthoDB" id="206130at2759"/>
<organism evidence="8 9">
    <name type="scientific">Orchesella cincta</name>
    <name type="common">Springtail</name>
    <name type="synonym">Podura cincta</name>
    <dbReference type="NCBI Taxonomy" id="48709"/>
    <lineage>
        <taxon>Eukaryota</taxon>
        <taxon>Metazoa</taxon>
        <taxon>Ecdysozoa</taxon>
        <taxon>Arthropoda</taxon>
        <taxon>Hexapoda</taxon>
        <taxon>Collembola</taxon>
        <taxon>Entomobryomorpha</taxon>
        <taxon>Entomobryoidea</taxon>
        <taxon>Orchesellidae</taxon>
        <taxon>Orchesellinae</taxon>
        <taxon>Orchesella</taxon>
    </lineage>
</organism>
<evidence type="ECO:0000259" key="6">
    <source>
        <dbReference type="PROSITE" id="PS50021"/>
    </source>
</evidence>
<dbReference type="SUPFAM" id="SSF47576">
    <property type="entry name" value="Calponin-homology domain, CH-domain"/>
    <property type="match status" value="1"/>
</dbReference>
<dbReference type="GO" id="GO:0008017">
    <property type="term" value="F:microtubule binding"/>
    <property type="evidence" value="ECO:0007669"/>
    <property type="project" value="InterPro"/>
</dbReference>
<evidence type="ECO:0000259" key="7">
    <source>
        <dbReference type="PROSITE" id="PS51460"/>
    </source>
</evidence>
<keyword evidence="2" id="KW-0963">Cytoplasm</keyword>
<dbReference type="GO" id="GO:0001725">
    <property type="term" value="C:stress fiber"/>
    <property type="evidence" value="ECO:0007669"/>
    <property type="project" value="TreeGrafter"/>
</dbReference>
<dbReference type="Gene3D" id="3.30.920.20">
    <property type="entry name" value="Gas2-like domain"/>
    <property type="match status" value="1"/>
</dbReference>
<protein>
    <submittedName>
        <fullName evidence="8">GAS2-like protein 1</fullName>
    </submittedName>
</protein>
<feature type="compositionally biased region" description="Polar residues" evidence="5">
    <location>
        <begin position="461"/>
        <end position="471"/>
    </location>
</feature>
<evidence type="ECO:0000256" key="2">
    <source>
        <dbReference type="ARBA" id="ARBA00022490"/>
    </source>
</evidence>
<proteinExistence type="inferred from homology"/>
<feature type="compositionally biased region" description="Polar residues" evidence="5">
    <location>
        <begin position="603"/>
        <end position="633"/>
    </location>
</feature>
<feature type="compositionally biased region" description="Polar residues" evidence="5">
    <location>
        <begin position="359"/>
        <end position="376"/>
    </location>
</feature>
<evidence type="ECO:0000256" key="5">
    <source>
        <dbReference type="SAM" id="MobiDB-lite"/>
    </source>
</evidence>
<dbReference type="GO" id="GO:1904825">
    <property type="term" value="P:protein localization to microtubule plus-end"/>
    <property type="evidence" value="ECO:0007669"/>
    <property type="project" value="TreeGrafter"/>
</dbReference>
<dbReference type="Proteomes" id="UP000094527">
    <property type="component" value="Unassembled WGS sequence"/>
</dbReference>
<feature type="domain" description="Calponin-homology (CH)" evidence="6">
    <location>
        <begin position="39"/>
        <end position="170"/>
    </location>
</feature>
<dbReference type="OMA" id="PRMKVEY"/>
<dbReference type="GO" id="GO:0051015">
    <property type="term" value="F:actin filament binding"/>
    <property type="evidence" value="ECO:0007669"/>
    <property type="project" value="TreeGrafter"/>
</dbReference>
<dbReference type="SMART" id="SM00243">
    <property type="entry name" value="GAS2"/>
    <property type="match status" value="1"/>
</dbReference>
<dbReference type="STRING" id="48709.A0A1D2N913"/>
<dbReference type="PROSITE" id="PS50021">
    <property type="entry name" value="CH"/>
    <property type="match status" value="1"/>
</dbReference>
<feature type="region of interest" description="Disordered" evidence="5">
    <location>
        <begin position="511"/>
        <end position="546"/>
    </location>
</feature>
<dbReference type="AlphaFoldDB" id="A0A1D2N913"/>
<dbReference type="InterPro" id="IPR001715">
    <property type="entry name" value="CH_dom"/>
</dbReference>
<accession>A0A1D2N913</accession>
<dbReference type="SUPFAM" id="SSF143575">
    <property type="entry name" value="GAS2 domain-like"/>
    <property type="match status" value="1"/>
</dbReference>
<dbReference type="Pfam" id="PF02187">
    <property type="entry name" value="GAS2"/>
    <property type="match status" value="1"/>
</dbReference>
<dbReference type="GO" id="GO:0008093">
    <property type="term" value="F:cytoskeletal anchor activity"/>
    <property type="evidence" value="ECO:0007669"/>
    <property type="project" value="TreeGrafter"/>
</dbReference>
<dbReference type="GO" id="GO:0051764">
    <property type="term" value="P:actin crosslink formation"/>
    <property type="evidence" value="ECO:0007669"/>
    <property type="project" value="TreeGrafter"/>
</dbReference>
<evidence type="ECO:0000256" key="3">
    <source>
        <dbReference type="ARBA" id="ARBA00023212"/>
    </source>
</evidence>
<gene>
    <name evidence="8" type="ORF">Ocin01_04923</name>
</gene>
<name>A0A1D2N913_ORCCI</name>
<comment type="caution">
    <text evidence="8">The sequence shown here is derived from an EMBL/GenBank/DDBJ whole genome shotgun (WGS) entry which is preliminary data.</text>
</comment>
<dbReference type="PANTHER" id="PTHR46756">
    <property type="entry name" value="TRANSGELIN"/>
    <property type="match status" value="1"/>
</dbReference>
<keyword evidence="9" id="KW-1185">Reference proteome</keyword>
<dbReference type="EMBL" id="LJIJ01000140">
    <property type="protein sequence ID" value="ODN01753.1"/>
    <property type="molecule type" value="Genomic_DNA"/>
</dbReference>
<feature type="compositionally biased region" description="Basic and acidic residues" evidence="5">
    <location>
        <begin position="399"/>
        <end position="411"/>
    </location>
</feature>
<dbReference type="PANTHER" id="PTHR46756:SF18">
    <property type="entry name" value="GAS2-LIKE PROTEIN PICKLED EGGS"/>
    <property type="match status" value="1"/>
</dbReference>
<dbReference type="GO" id="GO:0035371">
    <property type="term" value="C:microtubule plus-end"/>
    <property type="evidence" value="ECO:0007669"/>
    <property type="project" value="TreeGrafter"/>
</dbReference>
<dbReference type="InterPro" id="IPR036534">
    <property type="entry name" value="GAR_dom_sf"/>
</dbReference>
<dbReference type="SMART" id="SM00033">
    <property type="entry name" value="CH"/>
    <property type="match status" value="1"/>
</dbReference>
<evidence type="ECO:0000313" key="8">
    <source>
        <dbReference type="EMBL" id="ODN01753.1"/>
    </source>
</evidence>
<evidence type="ECO:0000256" key="1">
    <source>
        <dbReference type="ARBA" id="ARBA00004245"/>
    </source>
</evidence>
<feature type="domain" description="GAR" evidence="7">
    <location>
        <begin position="220"/>
        <end position="292"/>
    </location>
</feature>
<keyword evidence="3" id="KW-0206">Cytoskeleton</keyword>
<comment type="subcellular location">
    <subcellularLocation>
        <location evidence="1">Cytoplasm</location>
        <location evidence="1">Cytoskeleton</location>
    </subcellularLocation>
</comment>
<reference evidence="8 9" key="1">
    <citation type="journal article" date="2016" name="Genome Biol. Evol.">
        <title>Gene Family Evolution Reflects Adaptation to Soil Environmental Stressors in the Genome of the Collembolan Orchesella cincta.</title>
        <authorList>
            <person name="Faddeeva-Vakhrusheva A."/>
            <person name="Derks M.F."/>
            <person name="Anvar S.Y."/>
            <person name="Agamennone V."/>
            <person name="Suring W."/>
            <person name="Smit S."/>
            <person name="van Straalen N.M."/>
            <person name="Roelofs D."/>
        </authorList>
    </citation>
    <scope>NUCLEOTIDE SEQUENCE [LARGE SCALE GENOMIC DNA]</scope>
    <source>
        <tissue evidence="8">Mixed pool</tissue>
    </source>
</reference>
<dbReference type="GO" id="GO:0005737">
    <property type="term" value="C:cytoplasm"/>
    <property type="evidence" value="ECO:0007669"/>
    <property type="project" value="TreeGrafter"/>
</dbReference>
<evidence type="ECO:0000313" key="9">
    <source>
        <dbReference type="Proteomes" id="UP000094527"/>
    </source>
</evidence>
<dbReference type="Gene3D" id="1.10.418.10">
    <property type="entry name" value="Calponin-like domain"/>
    <property type="match status" value="1"/>
</dbReference>
<comment type="similarity">
    <text evidence="4">Belongs to the GAS2 family.</text>
</comment>
<feature type="compositionally biased region" description="Low complexity" evidence="5">
    <location>
        <begin position="419"/>
        <end position="438"/>
    </location>
</feature>
<sequence length="652" mass="73051">MATQGIMAARIPITEDIIRPQMLTLREFRPFKTSDEYLWAMKEDLSDWLNTLYPELSITPHTFMECLETGVVLCKHANNVKRACVEWINAGGKLPKCWGKEWKLPNGEVTYNPNARSETFFARDNVHNFITWCRKLGIFECLLFESDDLILRKHEKNVILCLLEVARRGSHFGMATPLLVQFEKEIDRDIAKDTGQELSSSGEEEESYIEYGPIQQIITNDLRSLDEMVRELVERCSCPTQFPMIRVAEGKYRIGNTKVMIYVRILRNHVMVRVGGGWDTLAHYLDKHDPCRCSSGHRATVASKLIMKGDGVAPRMKVEYQRSTSFDPVAHSTPNYGVSKKQLDLSDSGSEISDEGYKTSDNTKLMTEIINGSSSAPDFKPQPPQYRSKHIGMRSRPGSTDEDRPDSRSTDEEFILPTVSQPKIIKSSSSSRVVPKSQTHQRNPMNERGRSFGRISDAETSDSSGTHTLPRTTGVMKSKSTVTANKRPARSLSAGGSQEFYGKCSSYAASQRSTRNIPAGSRTPLTSRAAGKNTWNGPNAGPRPRVRGNLFQDDLFNKQAEVIDGIKDLDLACLIRTALELPSNEDKISHIELALKQLEARQPSRQNSVEGHSVSLPYNSNSADSSPLHSKSVTIKKRKDNGSTKIPKPVFY</sequence>
<dbReference type="InterPro" id="IPR003108">
    <property type="entry name" value="GAR_dom"/>
</dbReference>
<dbReference type="GO" id="GO:0005884">
    <property type="term" value="C:actin filament"/>
    <property type="evidence" value="ECO:0007669"/>
    <property type="project" value="TreeGrafter"/>
</dbReference>
<dbReference type="GO" id="GO:0031110">
    <property type="term" value="P:regulation of microtubule polymerization or depolymerization"/>
    <property type="evidence" value="ECO:0007669"/>
    <property type="project" value="TreeGrafter"/>
</dbReference>
<dbReference type="Pfam" id="PF00307">
    <property type="entry name" value="CH"/>
    <property type="match status" value="1"/>
</dbReference>
<dbReference type="InterPro" id="IPR036872">
    <property type="entry name" value="CH_dom_sf"/>
</dbReference>
<evidence type="ECO:0000256" key="4">
    <source>
        <dbReference type="ARBA" id="ARBA00038441"/>
    </source>
</evidence>
<feature type="region of interest" description="Disordered" evidence="5">
    <location>
        <begin position="602"/>
        <end position="652"/>
    </location>
</feature>
<dbReference type="CDD" id="cd21268">
    <property type="entry name" value="CH_GAS2L1_2"/>
    <property type="match status" value="1"/>
</dbReference>
<dbReference type="GO" id="GO:0001578">
    <property type="term" value="P:microtubule bundle formation"/>
    <property type="evidence" value="ECO:0007669"/>
    <property type="project" value="TreeGrafter"/>
</dbReference>
<feature type="region of interest" description="Disordered" evidence="5">
    <location>
        <begin position="331"/>
        <end position="497"/>
    </location>
</feature>
<dbReference type="PROSITE" id="PS51460">
    <property type="entry name" value="GAR"/>
    <property type="match status" value="1"/>
</dbReference>